<name>A0A1X2IBT0_9FUNG</name>
<sequence>MADHVKRRQISETVEGSLDRHRQTVVSHLMETGEKAFRDRNYDLANAYTTVALSLQPTHLDVLMRRVLILEKLAMFKEAYDEARHMISLAPMDARGYLRAGRVLLAQEKSSEAYSLFQSALDKVPGTDSRYHLLEIYRKRSSPQTKTFVSHLPYEVSRFIFRMLPLASLVQCTRVSKAWRQFTIHCPDLWRTIDLRDYPSQKRLPRNALAQCISRAVDPHSTKANGVRELWVGNKMTMYDVVDLLVAKDCKHLNVLYMSDSDLTNRTWTRMMLKNVCVNIVHLFLSHTDISIVDVMISGASLPNLTQLVLDGCSFGYAFSKDVKRFDLSGAEHITPSQYLTPTLPATPFPKLQILGLSSVHDMSIFALLWLLYRCPTLTMLRTMHTGLTLTRIMVAVAHYCPSLTYLEYSAVRPHPPVAFEPNQLPVMAHLRTLRFHTEQDDGVLHTILEQCHGTLQQLSTTLNDNNLLHLAQLGAGQLETLEIPISEGVTELGLSALIKAAPKLSLLDVSYNVEAVTDDVIVQLSTLTHLKVLRLFNCVQVSATALLRFARNSSSLRTLGLYQCHFDRATIHALVTDILPEGGVIECPHDFVIKRRRQTKTEKDELDNIKMVDAICSSMQLDMDMEEAEMQEPQQQLDHREVDGTSMVIEPISVECDDQLQSTLPSKVTGQCADLPNDDDAFPLYGNLQDILRKDDLWSVYI</sequence>
<evidence type="ECO:0000259" key="2">
    <source>
        <dbReference type="PROSITE" id="PS50181"/>
    </source>
</evidence>
<proteinExistence type="predicted"/>
<dbReference type="SUPFAM" id="SSF81383">
    <property type="entry name" value="F-box domain"/>
    <property type="match status" value="1"/>
</dbReference>
<dbReference type="InterPro" id="IPR001810">
    <property type="entry name" value="F-box_dom"/>
</dbReference>
<dbReference type="STRING" id="90262.A0A1X2IBT0"/>
<evidence type="ECO:0000313" key="3">
    <source>
        <dbReference type="EMBL" id="ORZ13557.1"/>
    </source>
</evidence>
<reference evidence="3 4" key="1">
    <citation type="submission" date="2016-07" db="EMBL/GenBank/DDBJ databases">
        <title>Pervasive Adenine N6-methylation of Active Genes in Fungi.</title>
        <authorList>
            <consortium name="DOE Joint Genome Institute"/>
            <person name="Mondo S.J."/>
            <person name="Dannebaum R.O."/>
            <person name="Kuo R.C."/>
            <person name="Labutti K."/>
            <person name="Haridas S."/>
            <person name="Kuo A."/>
            <person name="Salamov A."/>
            <person name="Ahrendt S.R."/>
            <person name="Lipzen A."/>
            <person name="Sullivan W."/>
            <person name="Andreopoulos W.B."/>
            <person name="Clum A."/>
            <person name="Lindquist E."/>
            <person name="Daum C."/>
            <person name="Ramamoorthy G.K."/>
            <person name="Gryganskyi A."/>
            <person name="Culley D."/>
            <person name="Magnuson J.K."/>
            <person name="James T.Y."/>
            <person name="O'Malley M.A."/>
            <person name="Stajich J.E."/>
            <person name="Spatafora J.W."/>
            <person name="Visel A."/>
            <person name="Grigoriev I.V."/>
        </authorList>
    </citation>
    <scope>NUCLEOTIDE SEQUENCE [LARGE SCALE GENOMIC DNA]</scope>
    <source>
        <strain evidence="3 4">NRRL 1336</strain>
    </source>
</reference>
<dbReference type="InterPro" id="IPR011990">
    <property type="entry name" value="TPR-like_helical_dom_sf"/>
</dbReference>
<feature type="repeat" description="TPR" evidence="1">
    <location>
        <begin position="94"/>
        <end position="127"/>
    </location>
</feature>
<dbReference type="SUPFAM" id="SSF52047">
    <property type="entry name" value="RNI-like"/>
    <property type="match status" value="1"/>
</dbReference>
<dbReference type="InterPro" id="IPR019734">
    <property type="entry name" value="TPR_rpt"/>
</dbReference>
<dbReference type="GO" id="GO:0031146">
    <property type="term" value="P:SCF-dependent proteasomal ubiquitin-dependent protein catabolic process"/>
    <property type="evidence" value="ECO:0007669"/>
    <property type="project" value="TreeGrafter"/>
</dbReference>
<dbReference type="Gene3D" id="3.80.10.10">
    <property type="entry name" value="Ribonuclease Inhibitor"/>
    <property type="match status" value="1"/>
</dbReference>
<dbReference type="Proteomes" id="UP000193560">
    <property type="component" value="Unassembled WGS sequence"/>
</dbReference>
<dbReference type="PANTHER" id="PTHR13318:SF95">
    <property type="entry name" value="F-BOX PROTEIN YLR352W"/>
    <property type="match status" value="1"/>
</dbReference>
<evidence type="ECO:0000256" key="1">
    <source>
        <dbReference type="PROSITE-ProRule" id="PRU00339"/>
    </source>
</evidence>
<dbReference type="GO" id="GO:0019005">
    <property type="term" value="C:SCF ubiquitin ligase complex"/>
    <property type="evidence" value="ECO:0007669"/>
    <property type="project" value="TreeGrafter"/>
</dbReference>
<dbReference type="Pfam" id="PF12937">
    <property type="entry name" value="F-box-like"/>
    <property type="match status" value="1"/>
</dbReference>
<accession>A0A1X2IBT0</accession>
<dbReference type="PROSITE" id="PS50181">
    <property type="entry name" value="FBOX"/>
    <property type="match status" value="1"/>
</dbReference>
<keyword evidence="1" id="KW-0802">TPR repeat</keyword>
<dbReference type="InterPro" id="IPR032675">
    <property type="entry name" value="LRR_dom_sf"/>
</dbReference>
<protein>
    <recommendedName>
        <fullName evidence="2">F-box domain-containing protein</fullName>
    </recommendedName>
</protein>
<dbReference type="OrthoDB" id="2218971at2759"/>
<dbReference type="PROSITE" id="PS50005">
    <property type="entry name" value="TPR"/>
    <property type="match status" value="1"/>
</dbReference>
<dbReference type="Gene3D" id="1.25.40.10">
    <property type="entry name" value="Tetratricopeptide repeat domain"/>
    <property type="match status" value="1"/>
</dbReference>
<dbReference type="PANTHER" id="PTHR13318">
    <property type="entry name" value="PARTNER OF PAIRED, ISOFORM B-RELATED"/>
    <property type="match status" value="1"/>
</dbReference>
<organism evidence="3 4">
    <name type="scientific">Absidia repens</name>
    <dbReference type="NCBI Taxonomy" id="90262"/>
    <lineage>
        <taxon>Eukaryota</taxon>
        <taxon>Fungi</taxon>
        <taxon>Fungi incertae sedis</taxon>
        <taxon>Mucoromycota</taxon>
        <taxon>Mucoromycotina</taxon>
        <taxon>Mucoromycetes</taxon>
        <taxon>Mucorales</taxon>
        <taxon>Cunninghamellaceae</taxon>
        <taxon>Absidia</taxon>
    </lineage>
</organism>
<dbReference type="InterPro" id="IPR036047">
    <property type="entry name" value="F-box-like_dom_sf"/>
</dbReference>
<keyword evidence="4" id="KW-1185">Reference proteome</keyword>
<gene>
    <name evidence="3" type="ORF">BCR42DRAFT_418552</name>
</gene>
<dbReference type="EMBL" id="MCGE01000016">
    <property type="protein sequence ID" value="ORZ13557.1"/>
    <property type="molecule type" value="Genomic_DNA"/>
</dbReference>
<dbReference type="Gene3D" id="1.20.1280.50">
    <property type="match status" value="1"/>
</dbReference>
<dbReference type="AlphaFoldDB" id="A0A1X2IBT0"/>
<comment type="caution">
    <text evidence="3">The sequence shown here is derived from an EMBL/GenBank/DDBJ whole genome shotgun (WGS) entry which is preliminary data.</text>
</comment>
<feature type="domain" description="F-box" evidence="2">
    <location>
        <begin position="146"/>
        <end position="193"/>
    </location>
</feature>
<dbReference type="SUPFAM" id="SSF48452">
    <property type="entry name" value="TPR-like"/>
    <property type="match status" value="1"/>
</dbReference>
<evidence type="ECO:0000313" key="4">
    <source>
        <dbReference type="Proteomes" id="UP000193560"/>
    </source>
</evidence>